<dbReference type="PANTHER" id="PTHR37293:SF6">
    <property type="entry name" value="DNA REPLICATION PROTEIN DNAD"/>
    <property type="match status" value="1"/>
</dbReference>
<dbReference type="InterPro" id="IPR006343">
    <property type="entry name" value="DnaB/C_C"/>
</dbReference>
<protein>
    <submittedName>
        <fullName evidence="4">DnaD domain-containing protein</fullName>
    </submittedName>
</protein>
<accession>A0ABP7ERR0</accession>
<evidence type="ECO:0000313" key="5">
    <source>
        <dbReference type="Proteomes" id="UP001500920"/>
    </source>
</evidence>
<organism evidence="4 5">
    <name type="scientific">Salinicoccus jeotgali</name>
    <dbReference type="NCBI Taxonomy" id="381634"/>
    <lineage>
        <taxon>Bacteria</taxon>
        <taxon>Bacillati</taxon>
        <taxon>Bacillota</taxon>
        <taxon>Bacilli</taxon>
        <taxon>Bacillales</taxon>
        <taxon>Staphylococcaceae</taxon>
        <taxon>Salinicoccus</taxon>
    </lineage>
</organism>
<dbReference type="NCBIfam" id="TIGR01446">
    <property type="entry name" value="DnaD_dom"/>
    <property type="match status" value="1"/>
</dbReference>
<evidence type="ECO:0000256" key="1">
    <source>
        <dbReference type="ARBA" id="ARBA00093462"/>
    </source>
</evidence>
<dbReference type="Proteomes" id="UP001500920">
    <property type="component" value="Unassembled WGS sequence"/>
</dbReference>
<name>A0ABP7ERR0_9STAP</name>
<dbReference type="Gene3D" id="1.10.10.630">
    <property type="entry name" value="DnaD domain-like"/>
    <property type="match status" value="1"/>
</dbReference>
<evidence type="ECO:0000313" key="4">
    <source>
        <dbReference type="EMBL" id="GAA3723357.1"/>
    </source>
</evidence>
<feature type="domain" description="DnaB/C C-terminal" evidence="3">
    <location>
        <begin position="190"/>
        <end position="242"/>
    </location>
</feature>
<sequence length="309" mass="36158">MTGWISLHRSIEDHWLFQEKRKFSKFEVWVDLLLMVNHKDNKVVCDNELIRVKRGQRITSIRQLGERWGWSRTKVDGFLKLLESDGMILTEKDTKKTLLTVVNYDVYQNGDIQKRHRKASEKIQEGHTECAQVTERSTNNNDDKVNNELIMNNNDDKQYTSKVYEERIGKIYQAYEYFGFGVVAAALNAQVDEWLKRHSPEIIIEAMKETYDAGKKHHSYINGILSRWQADGLDTIEKVKADRQRFERANLKRTKPSYQQRQRERMGEVAPSWLNDENRSKSEGAPESIKTAGEDPEIQKMIAEFRSDG</sequence>
<dbReference type="PANTHER" id="PTHR37293">
    <property type="entry name" value="PHAGE REPLICATION PROTEIN-RELATED"/>
    <property type="match status" value="1"/>
</dbReference>
<feature type="region of interest" description="Disordered" evidence="2">
    <location>
        <begin position="247"/>
        <end position="309"/>
    </location>
</feature>
<evidence type="ECO:0000256" key="2">
    <source>
        <dbReference type="SAM" id="MobiDB-lite"/>
    </source>
</evidence>
<dbReference type="SUPFAM" id="SSF158499">
    <property type="entry name" value="DnaD domain-like"/>
    <property type="match status" value="1"/>
</dbReference>
<dbReference type="InterPro" id="IPR053162">
    <property type="entry name" value="DnaD"/>
</dbReference>
<comment type="caution">
    <text evidence="4">The sequence shown here is derived from an EMBL/GenBank/DDBJ whole genome shotgun (WGS) entry which is preliminary data.</text>
</comment>
<evidence type="ECO:0000259" key="3">
    <source>
        <dbReference type="Pfam" id="PF07261"/>
    </source>
</evidence>
<gene>
    <name evidence="4" type="ORF">GCM10022378_11860</name>
</gene>
<comment type="similarity">
    <text evidence="1">Belongs to the DnaB/DnaD family.</text>
</comment>
<dbReference type="InterPro" id="IPR034829">
    <property type="entry name" value="DnaD-like_sf"/>
</dbReference>
<dbReference type="Pfam" id="PF07261">
    <property type="entry name" value="DnaB_2"/>
    <property type="match status" value="1"/>
</dbReference>
<proteinExistence type="inferred from homology"/>
<reference evidence="5" key="1">
    <citation type="journal article" date="2019" name="Int. J. Syst. Evol. Microbiol.">
        <title>The Global Catalogue of Microorganisms (GCM) 10K type strain sequencing project: providing services to taxonomists for standard genome sequencing and annotation.</title>
        <authorList>
            <consortium name="The Broad Institute Genomics Platform"/>
            <consortium name="The Broad Institute Genome Sequencing Center for Infectious Disease"/>
            <person name="Wu L."/>
            <person name="Ma J."/>
        </authorList>
    </citation>
    <scope>NUCLEOTIDE SEQUENCE [LARGE SCALE GENOMIC DNA]</scope>
    <source>
        <strain evidence="5">JCM 16981</strain>
    </source>
</reference>
<dbReference type="EMBL" id="BAABCK010000021">
    <property type="protein sequence ID" value="GAA3723357.1"/>
    <property type="molecule type" value="Genomic_DNA"/>
</dbReference>
<keyword evidence="5" id="KW-1185">Reference proteome</keyword>